<keyword evidence="2" id="KW-1185">Reference proteome</keyword>
<organism evidence="1 2">
    <name type="scientific">Scortum barcoo</name>
    <name type="common">barcoo grunter</name>
    <dbReference type="NCBI Taxonomy" id="214431"/>
    <lineage>
        <taxon>Eukaryota</taxon>
        <taxon>Metazoa</taxon>
        <taxon>Chordata</taxon>
        <taxon>Craniata</taxon>
        <taxon>Vertebrata</taxon>
        <taxon>Euteleostomi</taxon>
        <taxon>Actinopterygii</taxon>
        <taxon>Neopterygii</taxon>
        <taxon>Teleostei</taxon>
        <taxon>Neoteleostei</taxon>
        <taxon>Acanthomorphata</taxon>
        <taxon>Eupercaria</taxon>
        <taxon>Centrarchiformes</taxon>
        <taxon>Terapontoidei</taxon>
        <taxon>Terapontidae</taxon>
        <taxon>Scortum</taxon>
    </lineage>
</organism>
<reference evidence="1" key="1">
    <citation type="submission" date="2022-04" db="EMBL/GenBank/DDBJ databases">
        <title>Jade perch genome.</title>
        <authorList>
            <person name="Chao B."/>
        </authorList>
    </citation>
    <scope>NUCLEOTIDE SEQUENCE</scope>
    <source>
        <strain evidence="1">CB-2022</strain>
    </source>
</reference>
<dbReference type="Proteomes" id="UP000831701">
    <property type="component" value="Chromosome 23"/>
</dbReference>
<evidence type="ECO:0000313" key="2">
    <source>
        <dbReference type="Proteomes" id="UP000831701"/>
    </source>
</evidence>
<name>A0ACB8VAT4_9TELE</name>
<gene>
    <name evidence="1" type="ORF">L3Q82_020145</name>
</gene>
<dbReference type="EMBL" id="CM041553">
    <property type="protein sequence ID" value="KAI3352683.1"/>
    <property type="molecule type" value="Genomic_DNA"/>
</dbReference>
<evidence type="ECO:0000313" key="1">
    <source>
        <dbReference type="EMBL" id="KAI3352683.1"/>
    </source>
</evidence>
<sequence length="456" mass="51889">MYKHLKQQTEEDLNHKLQYKQHHFTGRIETSLIRTGISIPGQSLVPPDPMSQFHLKRGSPEEEFPDLARNCTWMGRILTPAMYRRQFDRCTHSGVIFDDIIRPGLEEPGEWSGPVSVGCVAGDAQSYILFCDFFDRVIEAHHKHKVTSQTPESDFNYDNLKVAGMNPQKETNNKGGDDLDRSYAVQCEVSVVRGVDDFCFPTHCSRGERRQLLSLARRALQRLEEELPGRLLLLEELNQEQQRELNLNPPSSSQLRTGVARDWPDARAVWSVYHSPVYSHESFGPRVSKDGSLVVWVNMEDHLKLVTTRDDANIAEAFKCICINLQKLGGFYRQLRHPFIWKQQLGWVTSSPADVGTGLRIRVHLRLQHLPKHKRLQDVLKRLRICMDRTAARSGSDLPLHFPESPSLYCVSNTATFGVSEVGLTQLVVDGVKLLVAMEKRLKAHGDIDELVPAQK</sequence>
<comment type="caution">
    <text evidence="1">The sequence shown here is derived from an EMBL/GenBank/DDBJ whole genome shotgun (WGS) entry which is preliminary data.</text>
</comment>
<protein>
    <submittedName>
        <fullName evidence="1">Uncharacterized protein</fullName>
    </submittedName>
</protein>
<accession>A0ACB8VAT4</accession>
<proteinExistence type="predicted"/>